<evidence type="ECO:0000256" key="2">
    <source>
        <dbReference type="ARBA" id="ARBA00008791"/>
    </source>
</evidence>
<evidence type="ECO:0000313" key="6">
    <source>
        <dbReference type="Proteomes" id="UP000077748"/>
    </source>
</evidence>
<dbReference type="Pfam" id="PF00582">
    <property type="entry name" value="Usp"/>
    <property type="match status" value="2"/>
</dbReference>
<comment type="function">
    <text evidence="4">Required for resistance to DNA-damaging agents.</text>
</comment>
<evidence type="ECO:0000256" key="3">
    <source>
        <dbReference type="ARBA" id="ARBA00022490"/>
    </source>
</evidence>
<comment type="subcellular location">
    <subcellularLocation>
        <location evidence="1">Cytoplasm</location>
    </subcellularLocation>
</comment>
<keyword evidence="3" id="KW-0963">Cytoplasm</keyword>
<dbReference type="PANTHER" id="PTHR47892:SF1">
    <property type="entry name" value="UNIVERSAL STRESS PROTEIN E"/>
    <property type="match status" value="1"/>
</dbReference>
<evidence type="ECO:0000313" key="5">
    <source>
        <dbReference type="EMBL" id="ANI15158.1"/>
    </source>
</evidence>
<dbReference type="GO" id="GO:0005737">
    <property type="term" value="C:cytoplasm"/>
    <property type="evidence" value="ECO:0007669"/>
    <property type="project" value="UniProtKB-SubCell"/>
</dbReference>
<organism evidence="5 6">
    <name type="scientific">Pseudomonas citronellolis</name>
    <dbReference type="NCBI Taxonomy" id="53408"/>
    <lineage>
        <taxon>Bacteria</taxon>
        <taxon>Pseudomonadati</taxon>
        <taxon>Pseudomonadota</taxon>
        <taxon>Gammaproteobacteria</taxon>
        <taxon>Pseudomonadales</taxon>
        <taxon>Pseudomonadaceae</taxon>
        <taxon>Pseudomonas</taxon>
    </lineage>
</organism>
<dbReference type="InterPro" id="IPR006016">
    <property type="entry name" value="UspA"/>
</dbReference>
<name>A0A1A9KCD3_9PSED</name>
<proteinExistence type="inferred from homology"/>
<evidence type="ECO:0000256" key="1">
    <source>
        <dbReference type="ARBA" id="ARBA00004496"/>
    </source>
</evidence>
<sequence length="302" mass="33432">MSQPRKLLFLTHPEQHDSPGLQRALALASACNAALHVLVYVGPFATFLLDRKVMEQARESLVQAQRKTWEGECAALRGRGLEVTASVVAADNLREEMLQDIRELQPDMVIKDVRHEPALKRSFVTPLDWHLLRECPAPLLLVNDIRQPMPRKIVAAVDPSDPQTQLSDINDRIIAAANGLALQCDAELHLLFVYDCMPAYMANGGEGGVAWVDLVEEMRGALHKPFVALADKYGVPEERRHFLMGTAVRGIANFVQQNAIDVTVMGRIHRRAVDRLIGSTTEHLIEHVQGSVLALQPGEQGA</sequence>
<dbReference type="Gene3D" id="3.40.50.12370">
    <property type="match status" value="1"/>
</dbReference>
<dbReference type="Proteomes" id="UP000077748">
    <property type="component" value="Chromosome"/>
</dbReference>
<dbReference type="SUPFAM" id="SSF52402">
    <property type="entry name" value="Adenine nucleotide alpha hydrolases-like"/>
    <property type="match status" value="2"/>
</dbReference>
<accession>A0A1A9KCD3</accession>
<protein>
    <submittedName>
        <fullName evidence="5">Universal stress protein</fullName>
    </submittedName>
</protein>
<dbReference type="RefSeq" id="WP_043314531.1">
    <property type="nucleotide sequence ID" value="NZ_CP015878.1"/>
</dbReference>
<evidence type="ECO:0000256" key="4">
    <source>
        <dbReference type="ARBA" id="ARBA00037131"/>
    </source>
</evidence>
<dbReference type="PANTHER" id="PTHR47892">
    <property type="entry name" value="UNIVERSAL STRESS PROTEIN E"/>
    <property type="match status" value="1"/>
</dbReference>
<dbReference type="EMBL" id="CP015878">
    <property type="protein sequence ID" value="ANI15158.1"/>
    <property type="molecule type" value="Genomic_DNA"/>
</dbReference>
<gene>
    <name evidence="5" type="ORF">A9C11_14710</name>
</gene>
<dbReference type="AlphaFoldDB" id="A0A1A9KCD3"/>
<reference evidence="5 6" key="1">
    <citation type="submission" date="2016-05" db="EMBL/GenBank/DDBJ databases">
        <title>Genome Sequence of Pseudomonas citronellolis Strain SJTE-3, an Estrogens and Persistent Organic Pollutants degradation strain.</title>
        <authorList>
            <person name="Liang R."/>
        </authorList>
    </citation>
    <scope>NUCLEOTIDE SEQUENCE [LARGE SCALE GENOMIC DNA]</scope>
    <source>
        <strain evidence="5 6">SJTE-3</strain>
    </source>
</reference>
<comment type="similarity">
    <text evidence="2">Belongs to the universal stress protein A family.</text>
</comment>